<dbReference type="Gene3D" id="1.10.3720.10">
    <property type="entry name" value="MetI-like"/>
    <property type="match status" value="1"/>
</dbReference>
<comment type="similarity">
    <text evidence="7">Belongs to the binding-protein-dependent transport system permease family.</text>
</comment>
<feature type="transmembrane region" description="Helical" evidence="7">
    <location>
        <begin position="137"/>
        <end position="160"/>
    </location>
</feature>
<evidence type="ECO:0000259" key="8">
    <source>
        <dbReference type="PROSITE" id="PS50928"/>
    </source>
</evidence>
<evidence type="ECO:0000256" key="7">
    <source>
        <dbReference type="RuleBase" id="RU363032"/>
    </source>
</evidence>
<evidence type="ECO:0000256" key="2">
    <source>
        <dbReference type="ARBA" id="ARBA00022448"/>
    </source>
</evidence>
<dbReference type="EMBL" id="LT629772">
    <property type="protein sequence ID" value="SDS23564.1"/>
    <property type="molecule type" value="Genomic_DNA"/>
</dbReference>
<feature type="transmembrane region" description="Helical" evidence="7">
    <location>
        <begin position="9"/>
        <end position="29"/>
    </location>
</feature>
<sequence>MLRFIFRRTLIMIPTVLIISFVSFVLIQLPPGNYATALASQMASNGETLDQTQIAAIEARYGLGEPFLVQYVHWIGGILHGDLGRSFVYNAPVSGLIMDRLPATLLIAVVTLAFTWLLAFVAGLVSATKQYSVPDYALSTVAFIGLATPSFLLALILMYLGSRYFGISVGGLFSAEWAESGWNLGKLLNLLSHLWAPVLVIGLAHTAGLFRIFRANLLDEVPKPYTIAARARGLTERRILLRYPVPIALNPFISTVGWMIPAVITGDILVGKVLALRTTGPLLLEALLAQDPFLAGGIILLVSVLTVIGTLVSDIILAAVDPRVRLRTA</sequence>
<dbReference type="GO" id="GO:0055085">
    <property type="term" value="P:transmembrane transport"/>
    <property type="evidence" value="ECO:0007669"/>
    <property type="project" value="InterPro"/>
</dbReference>
<dbReference type="RefSeq" id="WP_091521642.1">
    <property type="nucleotide sequence ID" value="NZ_LT629772.1"/>
</dbReference>
<proteinExistence type="inferred from homology"/>
<keyword evidence="10" id="KW-1185">Reference proteome</keyword>
<feature type="transmembrane region" description="Helical" evidence="7">
    <location>
        <begin position="293"/>
        <end position="320"/>
    </location>
</feature>
<evidence type="ECO:0000256" key="4">
    <source>
        <dbReference type="ARBA" id="ARBA00022692"/>
    </source>
</evidence>
<feature type="transmembrane region" description="Helical" evidence="7">
    <location>
        <begin position="247"/>
        <end position="273"/>
    </location>
</feature>
<keyword evidence="4 7" id="KW-0812">Transmembrane</keyword>
<dbReference type="PROSITE" id="PS50928">
    <property type="entry name" value="ABC_TM1"/>
    <property type="match status" value="1"/>
</dbReference>
<accession>A0A1H1QJG2</accession>
<dbReference type="PANTHER" id="PTHR43163:SF6">
    <property type="entry name" value="DIPEPTIDE TRANSPORT SYSTEM PERMEASE PROTEIN DPPB-RELATED"/>
    <property type="match status" value="1"/>
</dbReference>
<evidence type="ECO:0000256" key="6">
    <source>
        <dbReference type="ARBA" id="ARBA00023136"/>
    </source>
</evidence>
<gene>
    <name evidence="9" type="ORF">SAMN04489812_1291</name>
</gene>
<dbReference type="STRING" id="630515.SAMN04489812_1291"/>
<keyword evidence="2 7" id="KW-0813">Transport</keyword>
<protein>
    <submittedName>
        <fullName evidence="9">Peptide/nickel transport system permease protein</fullName>
    </submittedName>
</protein>
<feature type="domain" description="ABC transmembrane type-1" evidence="8">
    <location>
        <begin position="101"/>
        <end position="317"/>
    </location>
</feature>
<evidence type="ECO:0000256" key="1">
    <source>
        <dbReference type="ARBA" id="ARBA00004651"/>
    </source>
</evidence>
<dbReference type="OrthoDB" id="3747763at2"/>
<evidence type="ECO:0000256" key="5">
    <source>
        <dbReference type="ARBA" id="ARBA00022989"/>
    </source>
</evidence>
<dbReference type="InterPro" id="IPR000515">
    <property type="entry name" value="MetI-like"/>
</dbReference>
<dbReference type="Proteomes" id="UP000199103">
    <property type="component" value="Chromosome I"/>
</dbReference>
<dbReference type="SUPFAM" id="SSF161098">
    <property type="entry name" value="MetI-like"/>
    <property type="match status" value="1"/>
</dbReference>
<evidence type="ECO:0000313" key="9">
    <source>
        <dbReference type="EMBL" id="SDS23564.1"/>
    </source>
</evidence>
<dbReference type="CDD" id="cd06261">
    <property type="entry name" value="TM_PBP2"/>
    <property type="match status" value="1"/>
</dbReference>
<feature type="transmembrane region" description="Helical" evidence="7">
    <location>
        <begin position="194"/>
        <end position="213"/>
    </location>
</feature>
<dbReference type="Pfam" id="PF19300">
    <property type="entry name" value="BPD_transp_1_N"/>
    <property type="match status" value="1"/>
</dbReference>
<dbReference type="AlphaFoldDB" id="A0A1H1QJG2"/>
<evidence type="ECO:0000313" key="10">
    <source>
        <dbReference type="Proteomes" id="UP000199103"/>
    </source>
</evidence>
<keyword evidence="5 7" id="KW-1133">Transmembrane helix</keyword>
<keyword evidence="3" id="KW-1003">Cell membrane</keyword>
<comment type="subcellular location">
    <subcellularLocation>
        <location evidence="1 7">Cell membrane</location>
        <topology evidence="1 7">Multi-pass membrane protein</topology>
    </subcellularLocation>
</comment>
<dbReference type="InterPro" id="IPR045621">
    <property type="entry name" value="BPD_transp_1_N"/>
</dbReference>
<keyword evidence="6 7" id="KW-0472">Membrane</keyword>
<dbReference type="InterPro" id="IPR035906">
    <property type="entry name" value="MetI-like_sf"/>
</dbReference>
<dbReference type="Pfam" id="PF00528">
    <property type="entry name" value="BPD_transp_1"/>
    <property type="match status" value="1"/>
</dbReference>
<dbReference type="GO" id="GO:0005886">
    <property type="term" value="C:plasma membrane"/>
    <property type="evidence" value="ECO:0007669"/>
    <property type="project" value="UniProtKB-SubCell"/>
</dbReference>
<feature type="transmembrane region" description="Helical" evidence="7">
    <location>
        <begin position="103"/>
        <end position="125"/>
    </location>
</feature>
<dbReference type="PANTHER" id="PTHR43163">
    <property type="entry name" value="DIPEPTIDE TRANSPORT SYSTEM PERMEASE PROTEIN DPPB-RELATED"/>
    <property type="match status" value="1"/>
</dbReference>
<name>A0A1H1QJG2_9ACTN</name>
<evidence type="ECO:0000256" key="3">
    <source>
        <dbReference type="ARBA" id="ARBA00022475"/>
    </source>
</evidence>
<reference evidence="9 10" key="1">
    <citation type="submission" date="2016-10" db="EMBL/GenBank/DDBJ databases">
        <authorList>
            <person name="de Groot N.N."/>
        </authorList>
    </citation>
    <scope>NUCLEOTIDE SEQUENCE [LARGE SCALE GENOMIC DNA]</scope>
    <source>
        <strain evidence="9 10">DSM 21800</strain>
    </source>
</reference>
<organism evidence="9 10">
    <name type="scientific">Microlunatus soli</name>
    <dbReference type="NCBI Taxonomy" id="630515"/>
    <lineage>
        <taxon>Bacteria</taxon>
        <taxon>Bacillati</taxon>
        <taxon>Actinomycetota</taxon>
        <taxon>Actinomycetes</taxon>
        <taxon>Propionibacteriales</taxon>
        <taxon>Propionibacteriaceae</taxon>
        <taxon>Microlunatus</taxon>
    </lineage>
</organism>